<dbReference type="Pfam" id="PF04976">
    <property type="entry name" value="DmsC"/>
    <property type="match status" value="1"/>
</dbReference>
<accession>A0A2Y9A9Q0</accession>
<dbReference type="EMBL" id="UETC01000002">
    <property type="protein sequence ID" value="SSA41241.1"/>
    <property type="molecule type" value="Genomic_DNA"/>
</dbReference>
<feature type="transmembrane region" description="Helical" evidence="1">
    <location>
        <begin position="7"/>
        <end position="28"/>
    </location>
</feature>
<evidence type="ECO:0000313" key="2">
    <source>
        <dbReference type="EMBL" id="PWJ20831.1"/>
    </source>
</evidence>
<dbReference type="PANTHER" id="PTHR38095:SF1">
    <property type="entry name" value="ANAEROBIC DIMETHYL SULFOXIDE REDUCTASE CHAIN YNFH"/>
    <property type="match status" value="1"/>
</dbReference>
<dbReference type="InterPro" id="IPR007059">
    <property type="entry name" value="DmsC"/>
</dbReference>
<evidence type="ECO:0000313" key="3">
    <source>
        <dbReference type="EMBL" id="SSA41241.1"/>
    </source>
</evidence>
<evidence type="ECO:0000313" key="5">
    <source>
        <dbReference type="Proteomes" id="UP000251571"/>
    </source>
</evidence>
<dbReference type="OrthoDB" id="5520897at2"/>
<dbReference type="AlphaFoldDB" id="A0A2Y9A9Q0"/>
<dbReference type="EMBL" id="QGDJ01000002">
    <property type="protein sequence ID" value="PWJ20831.1"/>
    <property type="molecule type" value="Genomic_DNA"/>
</dbReference>
<dbReference type="GO" id="GO:0005886">
    <property type="term" value="C:plasma membrane"/>
    <property type="evidence" value="ECO:0007669"/>
    <property type="project" value="TreeGrafter"/>
</dbReference>
<feature type="transmembrane region" description="Helical" evidence="1">
    <location>
        <begin position="80"/>
        <end position="101"/>
    </location>
</feature>
<sequence length="295" mass="31299">MHPAPSVIIFSTLSGAGFGLLAFLGLGLPVVTGWVAFGFYLIGFALAVGGLLSAVFHLQNPKNAWRSYSQWRSSWLSREMWAAIGALLAMGLYAFLQVFFATTIAPLGWLGAALSLATVFTTSMIYAQLKTVPRWNQLPVTPLMFLSCALAGGALLSANLAAAGVLLLTAGGVTVWYWVAGDGRFAEAGSTARTATGLGGAVSLWEKPHTGENYLTREMVFQIGRKHAVKLRAIALVLMVGLPLILILLPMSHVTAVIAVLSHLAGVLTQRWLFFAEAEHVVGLYYGAHGAKAAA</sequence>
<feature type="transmembrane region" description="Helical" evidence="1">
    <location>
        <begin position="34"/>
        <end position="59"/>
    </location>
</feature>
<keyword evidence="1" id="KW-1133">Transmembrane helix</keyword>
<feature type="transmembrane region" description="Helical" evidence="1">
    <location>
        <begin position="138"/>
        <end position="156"/>
    </location>
</feature>
<feature type="transmembrane region" description="Helical" evidence="1">
    <location>
        <begin position="229"/>
        <end position="249"/>
    </location>
</feature>
<dbReference type="Proteomes" id="UP000245839">
    <property type="component" value="Unassembled WGS sequence"/>
</dbReference>
<evidence type="ECO:0000313" key="4">
    <source>
        <dbReference type="Proteomes" id="UP000245839"/>
    </source>
</evidence>
<gene>
    <name evidence="2" type="ORF">BCF38_10277</name>
    <name evidence="3" type="ORF">SAMN05421539_10277</name>
</gene>
<dbReference type="GO" id="GO:0019645">
    <property type="term" value="P:anaerobic electron transport chain"/>
    <property type="evidence" value="ECO:0007669"/>
    <property type="project" value="InterPro"/>
</dbReference>
<reference evidence="2 4" key="2">
    <citation type="submission" date="2018-03" db="EMBL/GenBank/DDBJ databases">
        <title>Genomic Encyclopedia of Archaeal and Bacterial Type Strains, Phase II (KMG-II): from individual species to whole genera.</title>
        <authorList>
            <person name="Goeker M."/>
        </authorList>
    </citation>
    <scope>NUCLEOTIDE SEQUENCE [LARGE SCALE GENOMIC DNA]</scope>
    <source>
        <strain evidence="2 4">DSM 25227</strain>
    </source>
</reference>
<keyword evidence="1" id="KW-0472">Membrane</keyword>
<dbReference type="GO" id="GO:0009390">
    <property type="term" value="C:dimethyl sulfoxide reductase complex"/>
    <property type="evidence" value="ECO:0007669"/>
    <property type="project" value="TreeGrafter"/>
</dbReference>
<dbReference type="GO" id="GO:0009389">
    <property type="term" value="F:dimethyl sulfoxide reductase activity"/>
    <property type="evidence" value="ECO:0007669"/>
    <property type="project" value="TreeGrafter"/>
</dbReference>
<keyword evidence="4" id="KW-1185">Reference proteome</keyword>
<organism evidence="3 5">
    <name type="scientific">Jannaschia seohaensis</name>
    <dbReference type="NCBI Taxonomy" id="475081"/>
    <lineage>
        <taxon>Bacteria</taxon>
        <taxon>Pseudomonadati</taxon>
        <taxon>Pseudomonadota</taxon>
        <taxon>Alphaproteobacteria</taxon>
        <taxon>Rhodobacterales</taxon>
        <taxon>Roseobacteraceae</taxon>
        <taxon>Jannaschia</taxon>
    </lineage>
</organism>
<proteinExistence type="predicted"/>
<dbReference type="PANTHER" id="PTHR38095">
    <property type="entry name" value="ANAEROBIC DIMETHYL SULFOXIDE REDUCTASE CHAIN YNFH"/>
    <property type="match status" value="1"/>
</dbReference>
<dbReference type="Proteomes" id="UP000251571">
    <property type="component" value="Unassembled WGS sequence"/>
</dbReference>
<dbReference type="RefSeq" id="WP_109563213.1">
    <property type="nucleotide sequence ID" value="NZ_QGDJ01000002.1"/>
</dbReference>
<evidence type="ECO:0000256" key="1">
    <source>
        <dbReference type="SAM" id="Phobius"/>
    </source>
</evidence>
<reference evidence="3 5" key="1">
    <citation type="submission" date="2016-10" db="EMBL/GenBank/DDBJ databases">
        <authorList>
            <person name="Cai Z."/>
        </authorList>
    </citation>
    <scope>NUCLEOTIDE SEQUENCE [LARGE SCALE GENOMIC DNA]</scope>
    <source>
        <strain evidence="3 5">DSM 25227</strain>
    </source>
</reference>
<protein>
    <submittedName>
        <fullName evidence="3">DMSO reductase anchor subunit</fullName>
    </submittedName>
</protein>
<keyword evidence="1" id="KW-0812">Transmembrane</keyword>
<name>A0A2Y9A9Q0_9RHOB</name>
<feature type="transmembrane region" description="Helical" evidence="1">
    <location>
        <begin position="107"/>
        <end position="126"/>
    </location>
</feature>
<feature type="transmembrane region" description="Helical" evidence="1">
    <location>
        <begin position="162"/>
        <end position="180"/>
    </location>
</feature>